<dbReference type="AlphaFoldDB" id="A0A6M7WC15"/>
<evidence type="ECO:0000313" key="2">
    <source>
        <dbReference type="EMBL" id="QKD01270.1"/>
    </source>
</evidence>
<organism evidence="2 3">
    <name type="scientific">Mesorhizobium loti R88b</name>
    <dbReference type="NCBI Taxonomy" id="935548"/>
    <lineage>
        <taxon>Bacteria</taxon>
        <taxon>Pseudomonadati</taxon>
        <taxon>Pseudomonadota</taxon>
        <taxon>Alphaproteobacteria</taxon>
        <taxon>Hyphomicrobiales</taxon>
        <taxon>Phyllobacteriaceae</taxon>
        <taxon>Mesorhizobium</taxon>
    </lineage>
</organism>
<dbReference type="Proteomes" id="UP000503017">
    <property type="component" value="Chromosome"/>
</dbReference>
<evidence type="ECO:0000313" key="3">
    <source>
        <dbReference type="Proteomes" id="UP000503017"/>
    </source>
</evidence>
<dbReference type="NCBIfam" id="TIGR02594">
    <property type="entry name" value="TIGR02594 family protein"/>
    <property type="match status" value="1"/>
</dbReference>
<name>A0A6M7WC15_RHILI</name>
<dbReference type="Pfam" id="PF05257">
    <property type="entry name" value="CHAP"/>
    <property type="match status" value="1"/>
</dbReference>
<sequence length="626" mass="65050">MTVYLVRGFPDLLDKPGGTALVGLFGNMTAVGTGNVSGDFVEVKVGDQTGWVSKDSLVVKDRDVLDEVAFVRESIIAERAVNALSQTAPWFVSADYVIARAIFESQDIARKLVNAGNKIPGSDTVGPLQMSTAEWQTFLANGGTLAADFGTASVDDYLAQAWGAAFTMFTDAKAITQVKLDAGQGSNADPPLPSYLEIFLAYLTTSPKAATSLAAAAATPADKGQDGAQAGIAGAGAGVAPAAPVPQGASKLNDFLKNTAVLRDDQIETLFKARPGLTGTNDANAKTVGDFVNSVSTALGQALRDAADLIAKDAPETVAAIIGTGGAPWMTVATAERNKGIKEGTAAGDAEILSYFQSINIQAKTSATPWCAAFVSFCMKTSGNQVAADSIPKTAPALAASWKGWGSPLPANASTTPQGAVVVLSPTEDQDDSGHVGFFVSGNTDTITLLGGNQTNAVKESTYARSRVAAIRWLDVAQPAAAGPVAAGPINLSRFNAKQQAAAKIIIDRFAASGFGSVHQITAVANAWKESSLNPSEQTHTSREDSIGLFQLNMRSGLGVGHQLNDLLDATKNTDIIIDTCKSVPEFKNAQDLAAAVTAFVRFVEKPANQPAEIIDRLQKAKSLEA</sequence>
<evidence type="ECO:0000259" key="1">
    <source>
        <dbReference type="Pfam" id="PF05257"/>
    </source>
</evidence>
<dbReference type="Gene3D" id="1.10.530.10">
    <property type="match status" value="1"/>
</dbReference>
<dbReference type="InterPro" id="IPR023346">
    <property type="entry name" value="Lysozyme-like_dom_sf"/>
</dbReference>
<gene>
    <name evidence="2" type="ORF">EB235_06940</name>
</gene>
<dbReference type="InterPro" id="IPR007921">
    <property type="entry name" value="CHAP_dom"/>
</dbReference>
<dbReference type="EMBL" id="CP033367">
    <property type="protein sequence ID" value="QKD01270.1"/>
    <property type="molecule type" value="Genomic_DNA"/>
</dbReference>
<reference evidence="2 3" key="1">
    <citation type="submission" date="2018-10" db="EMBL/GenBank/DDBJ databases">
        <authorList>
            <person name="Perry B.J."/>
            <person name="Sullivan J.T."/>
            <person name="Murphy R.J.T."/>
            <person name="Ramsay J.P."/>
            <person name="Ronson C.W."/>
        </authorList>
    </citation>
    <scope>NUCLEOTIDE SEQUENCE [LARGE SCALE GENOMIC DNA]</scope>
    <source>
        <strain evidence="2 3">R88b</strain>
    </source>
</reference>
<dbReference type="RefSeq" id="WP_032925629.1">
    <property type="nucleotide sequence ID" value="NZ_CP033367.1"/>
</dbReference>
<protein>
    <submittedName>
        <fullName evidence="2">TIGR02594 family protein</fullName>
    </submittedName>
</protein>
<accession>A0A6M7WC15</accession>
<dbReference type="SUPFAM" id="SSF53955">
    <property type="entry name" value="Lysozyme-like"/>
    <property type="match status" value="1"/>
</dbReference>
<dbReference type="InterPro" id="IPR013423">
    <property type="entry name" value="CHP02594"/>
</dbReference>
<proteinExistence type="predicted"/>
<feature type="domain" description="Peptidase C51" evidence="1">
    <location>
        <begin position="366"/>
        <end position="453"/>
    </location>
</feature>